<dbReference type="InterPro" id="IPR050650">
    <property type="entry name" value="Type-II_Cytokine-TF_Rcpt"/>
</dbReference>
<dbReference type="EMBL" id="VZSG01000969">
    <property type="protein sequence ID" value="NWX92051.1"/>
    <property type="molecule type" value="Genomic_DNA"/>
</dbReference>
<reference evidence="2 3" key="1">
    <citation type="submission" date="2019-09" db="EMBL/GenBank/DDBJ databases">
        <title>Bird 10,000 Genomes (B10K) Project - Family phase.</title>
        <authorList>
            <person name="Zhang G."/>
        </authorList>
    </citation>
    <scope>NUCLEOTIDE SEQUENCE [LARGE SCALE GENOMIC DNA]</scope>
    <source>
        <strain evidence="2">B10K-MSB-04</strain>
    </source>
</reference>
<dbReference type="InterPro" id="IPR036116">
    <property type="entry name" value="FN3_sf"/>
</dbReference>
<feature type="domain" description="Fibronectin type-III" evidence="1">
    <location>
        <begin position="6"/>
        <end position="101"/>
    </location>
</feature>
<feature type="non-terminal residue" evidence="2">
    <location>
        <position position="1"/>
    </location>
</feature>
<feature type="domain" description="Fibronectin type-III" evidence="1">
    <location>
        <begin position="106"/>
        <end position="203"/>
    </location>
</feature>
<dbReference type="InterPro" id="IPR003961">
    <property type="entry name" value="FN3_dom"/>
</dbReference>
<dbReference type="PROSITE" id="PS50853">
    <property type="entry name" value="FN3"/>
    <property type="match status" value="2"/>
</dbReference>
<dbReference type="GO" id="GO:0004896">
    <property type="term" value="F:cytokine receptor activity"/>
    <property type="evidence" value="ECO:0007669"/>
    <property type="project" value="TreeGrafter"/>
</dbReference>
<sequence length="203" mass="22815">ESSARLPAPQGVMVYSYNFRSSLRWSPVEVDGGPLLYTVHFKTAAFNQWDEMNCTRITGTECRFPQLLNERSWTVTLRVRAERGPAVSDWVESEPFVAERNTTIGPPRVSSAAEAAFSDSLLLSITPPFAPRPGELLQYRVSYWENATRATRKELKTSSSLFKITDLKESTLYCLEVRVELQTLYCNISGRPSAPQCHSTALS</sequence>
<keyword evidence="3" id="KW-1185">Reference proteome</keyword>
<evidence type="ECO:0000313" key="3">
    <source>
        <dbReference type="Proteomes" id="UP000538817"/>
    </source>
</evidence>
<protein>
    <submittedName>
        <fullName evidence="2">INGR2 protein</fullName>
    </submittedName>
</protein>
<feature type="non-terminal residue" evidence="2">
    <location>
        <position position="203"/>
    </location>
</feature>
<name>A0A7K7A7H9_9AVES</name>
<dbReference type="Gene3D" id="2.60.40.10">
    <property type="entry name" value="Immunoglobulins"/>
    <property type="match status" value="2"/>
</dbReference>
<dbReference type="InterPro" id="IPR015373">
    <property type="entry name" value="Interferon/interleukin_rcp_dom"/>
</dbReference>
<dbReference type="Pfam" id="PF01108">
    <property type="entry name" value="Tissue_fac"/>
    <property type="match status" value="1"/>
</dbReference>
<dbReference type="GO" id="GO:0005886">
    <property type="term" value="C:plasma membrane"/>
    <property type="evidence" value="ECO:0007669"/>
    <property type="project" value="TreeGrafter"/>
</dbReference>
<proteinExistence type="predicted"/>
<dbReference type="AlphaFoldDB" id="A0A7K7A7H9"/>
<dbReference type="SUPFAM" id="SSF49265">
    <property type="entry name" value="Fibronectin type III"/>
    <property type="match status" value="2"/>
</dbReference>
<evidence type="ECO:0000259" key="1">
    <source>
        <dbReference type="PROSITE" id="PS50853"/>
    </source>
</evidence>
<dbReference type="CDD" id="cd00063">
    <property type="entry name" value="FN3"/>
    <property type="match status" value="2"/>
</dbReference>
<dbReference type="Pfam" id="PF09294">
    <property type="entry name" value="Interfer-bind"/>
    <property type="match status" value="1"/>
</dbReference>
<dbReference type="PANTHER" id="PTHR20859">
    <property type="entry name" value="INTERFERON/INTERLEUKIN RECEPTOR"/>
    <property type="match status" value="1"/>
</dbReference>
<dbReference type="InterPro" id="IPR013783">
    <property type="entry name" value="Ig-like_fold"/>
</dbReference>
<gene>
    <name evidence="2" type="primary">Ifngr2</name>
    <name evidence="2" type="ORF">NOTPEN_R06646</name>
</gene>
<organism evidence="2 3">
    <name type="scientific">Nothoprocta pentlandii</name>
    <dbReference type="NCBI Taxonomy" id="2585814"/>
    <lineage>
        <taxon>Eukaryota</taxon>
        <taxon>Metazoa</taxon>
        <taxon>Chordata</taxon>
        <taxon>Craniata</taxon>
        <taxon>Vertebrata</taxon>
        <taxon>Euteleostomi</taxon>
        <taxon>Archelosauria</taxon>
        <taxon>Archosauria</taxon>
        <taxon>Dinosauria</taxon>
        <taxon>Saurischia</taxon>
        <taxon>Theropoda</taxon>
        <taxon>Coelurosauria</taxon>
        <taxon>Aves</taxon>
        <taxon>Palaeognathae</taxon>
        <taxon>Tinamiformes</taxon>
        <taxon>Tinamidae</taxon>
        <taxon>Nothoprocta</taxon>
    </lineage>
</organism>
<evidence type="ECO:0000313" key="2">
    <source>
        <dbReference type="EMBL" id="NWX92051.1"/>
    </source>
</evidence>
<dbReference type="Proteomes" id="UP000538817">
    <property type="component" value="Unassembled WGS sequence"/>
</dbReference>
<dbReference type="PANTHER" id="PTHR20859:SF46">
    <property type="entry name" value="INTERFERON GAMMA RECEPTOR 2"/>
    <property type="match status" value="1"/>
</dbReference>
<comment type="caution">
    <text evidence="2">The sequence shown here is derived from an EMBL/GenBank/DDBJ whole genome shotgun (WGS) entry which is preliminary data.</text>
</comment>
<accession>A0A7K7A7H9</accession>